<keyword evidence="4" id="KW-0479">Metal-binding</keyword>
<evidence type="ECO:0000256" key="3">
    <source>
        <dbReference type="ARBA" id="ARBA00013142"/>
    </source>
</evidence>
<comment type="caution">
    <text evidence="8">The sequence shown here is derived from an EMBL/GenBank/DDBJ whole genome shotgun (WGS) entry which is preliminary data.</text>
</comment>
<dbReference type="PANTHER" id="PTHR13794:SF58">
    <property type="entry name" value="MITOCHONDRIAL ENOLASE SUPERFAMILY MEMBER 1"/>
    <property type="match status" value="1"/>
</dbReference>
<dbReference type="Pfam" id="PF13378">
    <property type="entry name" value="MR_MLE_C"/>
    <property type="match status" value="1"/>
</dbReference>
<feature type="domain" description="Mandelate racemase/muconate lactonizing enzyme C-terminal" evidence="7">
    <location>
        <begin position="196"/>
        <end position="292"/>
    </location>
</feature>
<dbReference type="GO" id="GO:0050023">
    <property type="term" value="F:L-fuconate dehydratase activity"/>
    <property type="evidence" value="ECO:0007669"/>
    <property type="project" value="UniProtKB-EC"/>
</dbReference>
<dbReference type="Proteomes" id="UP001183643">
    <property type="component" value="Unassembled WGS sequence"/>
</dbReference>
<dbReference type="SUPFAM" id="SSF51604">
    <property type="entry name" value="Enolase C-terminal domain-like"/>
    <property type="match status" value="1"/>
</dbReference>
<dbReference type="InterPro" id="IPR046945">
    <property type="entry name" value="RHMD-like"/>
</dbReference>
<evidence type="ECO:0000256" key="1">
    <source>
        <dbReference type="ARBA" id="ARBA00001737"/>
    </source>
</evidence>
<dbReference type="PROSITE" id="PS00909">
    <property type="entry name" value="MR_MLE_2"/>
    <property type="match status" value="1"/>
</dbReference>
<dbReference type="GO" id="GO:0009063">
    <property type="term" value="P:amino acid catabolic process"/>
    <property type="evidence" value="ECO:0007669"/>
    <property type="project" value="InterPro"/>
</dbReference>
<dbReference type="EMBL" id="JAVDYB010000001">
    <property type="protein sequence ID" value="MDR7280358.1"/>
    <property type="molecule type" value="Genomic_DNA"/>
</dbReference>
<organism evidence="8 9">
    <name type="scientific">Catenuloplanes atrovinosus</name>
    <dbReference type="NCBI Taxonomy" id="137266"/>
    <lineage>
        <taxon>Bacteria</taxon>
        <taxon>Bacillati</taxon>
        <taxon>Actinomycetota</taxon>
        <taxon>Actinomycetes</taxon>
        <taxon>Micromonosporales</taxon>
        <taxon>Micromonosporaceae</taxon>
        <taxon>Catenuloplanes</taxon>
    </lineage>
</organism>
<comment type="cofactor">
    <cofactor evidence="2">
        <name>Mg(2+)</name>
        <dbReference type="ChEBI" id="CHEBI:18420"/>
    </cofactor>
</comment>
<dbReference type="RefSeq" id="WP_310374673.1">
    <property type="nucleotide sequence ID" value="NZ_JAVDYB010000001.1"/>
</dbReference>
<accession>A0AAE3YUX7</accession>
<dbReference type="SFLD" id="SFLDS00001">
    <property type="entry name" value="Enolase"/>
    <property type="match status" value="1"/>
</dbReference>
<dbReference type="Gene3D" id="3.30.390.10">
    <property type="entry name" value="Enolase-like, N-terminal domain"/>
    <property type="match status" value="1"/>
</dbReference>
<dbReference type="InterPro" id="IPR034610">
    <property type="entry name" value="L-fuconate_dehydratase"/>
</dbReference>
<dbReference type="InterPro" id="IPR013341">
    <property type="entry name" value="Mandelate_racemase_N_dom"/>
</dbReference>
<dbReference type="InterPro" id="IPR036849">
    <property type="entry name" value="Enolase-like_C_sf"/>
</dbReference>
<dbReference type="SFLD" id="SFLDF00111">
    <property type="entry name" value="L-fuconate_dehydratase"/>
    <property type="match status" value="1"/>
</dbReference>
<evidence type="ECO:0000313" key="9">
    <source>
        <dbReference type="Proteomes" id="UP001183643"/>
    </source>
</evidence>
<keyword evidence="6 8" id="KW-0456">Lyase</keyword>
<comment type="catalytic activity">
    <reaction evidence="1">
        <text>L-fuconate = 2-dehydro-3-deoxy-L-fuconate + H2O</text>
        <dbReference type="Rhea" id="RHEA:22772"/>
        <dbReference type="ChEBI" id="CHEBI:15377"/>
        <dbReference type="ChEBI" id="CHEBI:21291"/>
        <dbReference type="ChEBI" id="CHEBI:37448"/>
        <dbReference type="EC" id="4.2.1.68"/>
    </reaction>
</comment>
<dbReference type="GO" id="GO:0016052">
    <property type="term" value="P:carbohydrate catabolic process"/>
    <property type="evidence" value="ECO:0007669"/>
    <property type="project" value="InterPro"/>
</dbReference>
<dbReference type="Gene3D" id="3.20.20.120">
    <property type="entry name" value="Enolase-like C-terminal domain"/>
    <property type="match status" value="1"/>
</dbReference>
<dbReference type="SFLD" id="SFLDG00179">
    <property type="entry name" value="mandelate_racemase"/>
    <property type="match status" value="1"/>
</dbReference>
<dbReference type="InterPro" id="IPR029065">
    <property type="entry name" value="Enolase_C-like"/>
</dbReference>
<dbReference type="SUPFAM" id="SSF54826">
    <property type="entry name" value="Enolase N-terminal domain-like"/>
    <property type="match status" value="1"/>
</dbReference>
<dbReference type="SMART" id="SM00922">
    <property type="entry name" value="MR_MLE"/>
    <property type="match status" value="1"/>
</dbReference>
<keyword evidence="5" id="KW-0460">Magnesium</keyword>
<dbReference type="FunFam" id="3.20.20.120:FF:000007">
    <property type="entry name" value="Mitochondrial enolase superfamily member 1"/>
    <property type="match status" value="1"/>
</dbReference>
<reference evidence="8" key="1">
    <citation type="submission" date="2023-07" db="EMBL/GenBank/DDBJ databases">
        <title>Sequencing the genomes of 1000 actinobacteria strains.</title>
        <authorList>
            <person name="Klenk H.-P."/>
        </authorList>
    </citation>
    <scope>NUCLEOTIDE SEQUENCE</scope>
    <source>
        <strain evidence="8">DSM 44707</strain>
    </source>
</reference>
<dbReference type="GO" id="GO:0000287">
    <property type="term" value="F:magnesium ion binding"/>
    <property type="evidence" value="ECO:0007669"/>
    <property type="project" value="TreeGrafter"/>
</dbReference>
<evidence type="ECO:0000256" key="5">
    <source>
        <dbReference type="ARBA" id="ARBA00022842"/>
    </source>
</evidence>
<gene>
    <name evidence="8" type="ORF">J2S41_007136</name>
</gene>
<evidence type="ECO:0000256" key="4">
    <source>
        <dbReference type="ARBA" id="ARBA00022723"/>
    </source>
</evidence>
<dbReference type="InterPro" id="IPR018110">
    <property type="entry name" value="Mandel_Rmase/mucon_lact_enz_CS"/>
</dbReference>
<evidence type="ECO:0000259" key="7">
    <source>
        <dbReference type="SMART" id="SM00922"/>
    </source>
</evidence>
<protein>
    <recommendedName>
        <fullName evidence="3">L-fuconate dehydratase</fullName>
        <ecNumber evidence="3">4.2.1.68</ecNumber>
    </recommendedName>
</protein>
<dbReference type="PANTHER" id="PTHR13794">
    <property type="entry name" value="ENOLASE SUPERFAMILY, MANDELATE RACEMASE"/>
    <property type="match status" value="1"/>
</dbReference>
<keyword evidence="9" id="KW-1185">Reference proteome</keyword>
<evidence type="ECO:0000256" key="6">
    <source>
        <dbReference type="ARBA" id="ARBA00023239"/>
    </source>
</evidence>
<dbReference type="InterPro" id="IPR029017">
    <property type="entry name" value="Enolase-like_N"/>
</dbReference>
<proteinExistence type="predicted"/>
<evidence type="ECO:0000313" key="8">
    <source>
        <dbReference type="EMBL" id="MDR7280358.1"/>
    </source>
</evidence>
<dbReference type="InterPro" id="IPR013342">
    <property type="entry name" value="Mandelate_racemase_C"/>
</dbReference>
<sequence length="437" mass="47777">MTTILAVEVHDVRFPTSDSADGSDAINRGDYSATYVELRTDTAHVGAGFTFTNGRGNEITCAAVRALARHVTGKTLEEIVAEPVAFWRSLSADAQLRWLGPEKGVIHMATGALVNAVWDLRAKVEGKPLWRLLAEMPTAELVASIDFHHITDAITPAEAAAILDKGRVGLEERLALITQDGFPSYTTSVGWLGYPDEKVRALSRAAFAEGWRAVKMKVGGPIEDDVRRARIIREEVGPETRLMMDANQVWDVDEAIANMARLAEFDPYWIEEPTHADDVLGHARIQRAVAPIRVATGEVAANRVIFKQLLQAEAIGVMQIDACRVGGVNEVLSEIVMAAKFGVPVCPHAGGVGLCEYVQHLAIFDYLRVSASLDGRMVEYVDHLHEHFVDPVRTVSGRYVLPEQPGYSAEMKPESVAEYSFPDGPIWSARLADGVEA</sequence>
<evidence type="ECO:0000256" key="2">
    <source>
        <dbReference type="ARBA" id="ARBA00001946"/>
    </source>
</evidence>
<dbReference type="Pfam" id="PF02746">
    <property type="entry name" value="MR_MLE_N"/>
    <property type="match status" value="1"/>
</dbReference>
<dbReference type="EC" id="4.2.1.68" evidence="3"/>
<dbReference type="AlphaFoldDB" id="A0AAE3YUX7"/>
<name>A0AAE3YUX7_9ACTN</name>